<reference evidence="1" key="1">
    <citation type="submission" date="2014-11" db="EMBL/GenBank/DDBJ databases">
        <authorList>
            <person name="Amaro Gonzalez C."/>
        </authorList>
    </citation>
    <scope>NUCLEOTIDE SEQUENCE</scope>
</reference>
<evidence type="ECO:0000313" key="1">
    <source>
        <dbReference type="EMBL" id="JAH20059.1"/>
    </source>
</evidence>
<protein>
    <submittedName>
        <fullName evidence="1">Uncharacterized protein</fullName>
    </submittedName>
</protein>
<dbReference type="AlphaFoldDB" id="A0A0E9QT99"/>
<organism evidence="1">
    <name type="scientific">Anguilla anguilla</name>
    <name type="common">European freshwater eel</name>
    <name type="synonym">Muraena anguilla</name>
    <dbReference type="NCBI Taxonomy" id="7936"/>
    <lineage>
        <taxon>Eukaryota</taxon>
        <taxon>Metazoa</taxon>
        <taxon>Chordata</taxon>
        <taxon>Craniata</taxon>
        <taxon>Vertebrata</taxon>
        <taxon>Euteleostomi</taxon>
        <taxon>Actinopterygii</taxon>
        <taxon>Neopterygii</taxon>
        <taxon>Teleostei</taxon>
        <taxon>Anguilliformes</taxon>
        <taxon>Anguillidae</taxon>
        <taxon>Anguilla</taxon>
    </lineage>
</organism>
<accession>A0A0E9QT99</accession>
<sequence length="39" mass="4266">MGPDQLCGQVVTKLMEIFCNGLTEKEGDGGKPRWLLSLT</sequence>
<proteinExistence type="predicted"/>
<name>A0A0E9QT99_ANGAN</name>
<dbReference type="EMBL" id="GBXM01088518">
    <property type="protein sequence ID" value="JAH20059.1"/>
    <property type="molecule type" value="Transcribed_RNA"/>
</dbReference>
<reference evidence="1" key="2">
    <citation type="journal article" date="2015" name="Fish Shellfish Immunol.">
        <title>Early steps in the European eel (Anguilla anguilla)-Vibrio vulnificus interaction in the gills: Role of the RtxA13 toxin.</title>
        <authorList>
            <person name="Callol A."/>
            <person name="Pajuelo D."/>
            <person name="Ebbesson L."/>
            <person name="Teles M."/>
            <person name="MacKenzie S."/>
            <person name="Amaro C."/>
        </authorList>
    </citation>
    <scope>NUCLEOTIDE SEQUENCE</scope>
</reference>